<proteinExistence type="predicted"/>
<organism evidence="3">
    <name type="scientific">marine sediment metagenome</name>
    <dbReference type="NCBI Taxonomy" id="412755"/>
    <lineage>
        <taxon>unclassified sequences</taxon>
        <taxon>metagenomes</taxon>
        <taxon>ecological metagenomes</taxon>
    </lineage>
</organism>
<dbReference type="GO" id="GO:0003677">
    <property type="term" value="F:DNA binding"/>
    <property type="evidence" value="ECO:0007669"/>
    <property type="project" value="UniProtKB-KW"/>
</dbReference>
<reference evidence="3" key="1">
    <citation type="journal article" date="2014" name="Front. Microbiol.">
        <title>High frequency of phylogenetically diverse reductive dehalogenase-homologous genes in deep subseafloor sedimentary metagenomes.</title>
        <authorList>
            <person name="Kawai M."/>
            <person name="Futagami T."/>
            <person name="Toyoda A."/>
            <person name="Takaki Y."/>
            <person name="Nishi S."/>
            <person name="Hori S."/>
            <person name="Arai W."/>
            <person name="Tsubouchi T."/>
            <person name="Morono Y."/>
            <person name="Uchiyama I."/>
            <person name="Ito T."/>
            <person name="Fujiyama A."/>
            <person name="Inagaki F."/>
            <person name="Takami H."/>
        </authorList>
    </citation>
    <scope>NUCLEOTIDE SEQUENCE</scope>
    <source>
        <strain evidence="3">Expedition CK06-06</strain>
    </source>
</reference>
<feature type="non-terminal residue" evidence="3">
    <location>
        <position position="122"/>
    </location>
</feature>
<sequence length="122" mass="14346">MSEWKEKQFCELVDIGSSKRIFYKEYVPVGIPFYRSKEVIEKHNGKAISTELHISIQKYNNIKGKFGVPVEGDMLLTSVGTLGIPYIVQKDENFYFKDGNLTWFRNFNNSLLNQFLYYWIIS</sequence>
<dbReference type="SUPFAM" id="SSF116734">
    <property type="entry name" value="DNA methylase specificity domain"/>
    <property type="match status" value="1"/>
</dbReference>
<comment type="caution">
    <text evidence="3">The sequence shown here is derived from an EMBL/GenBank/DDBJ whole genome shotgun (WGS) entry which is preliminary data.</text>
</comment>
<dbReference type="InterPro" id="IPR044946">
    <property type="entry name" value="Restrct_endonuc_typeI_TRD_sf"/>
</dbReference>
<gene>
    <name evidence="3" type="ORF">S01H1_69177</name>
</gene>
<dbReference type="AlphaFoldDB" id="X0X4E3"/>
<accession>X0X4E3</accession>
<evidence type="ECO:0000256" key="2">
    <source>
        <dbReference type="ARBA" id="ARBA00023125"/>
    </source>
</evidence>
<keyword evidence="1" id="KW-0680">Restriction system</keyword>
<dbReference type="Gene3D" id="3.90.220.20">
    <property type="entry name" value="DNA methylase specificity domains"/>
    <property type="match status" value="1"/>
</dbReference>
<dbReference type="GO" id="GO:0009307">
    <property type="term" value="P:DNA restriction-modification system"/>
    <property type="evidence" value="ECO:0007669"/>
    <property type="project" value="UniProtKB-KW"/>
</dbReference>
<dbReference type="EMBL" id="BARS01045909">
    <property type="protein sequence ID" value="GAG37895.1"/>
    <property type="molecule type" value="Genomic_DNA"/>
</dbReference>
<evidence type="ECO:0000313" key="3">
    <source>
        <dbReference type="EMBL" id="GAG37895.1"/>
    </source>
</evidence>
<protein>
    <submittedName>
        <fullName evidence="3">Uncharacterized protein</fullName>
    </submittedName>
</protein>
<evidence type="ECO:0000256" key="1">
    <source>
        <dbReference type="ARBA" id="ARBA00022747"/>
    </source>
</evidence>
<name>X0X4E3_9ZZZZ</name>
<keyword evidence="2" id="KW-0238">DNA-binding</keyword>